<feature type="transmembrane region" description="Helical" evidence="14">
    <location>
        <begin position="123"/>
        <end position="148"/>
    </location>
</feature>
<dbReference type="CDD" id="cd06164">
    <property type="entry name" value="S2P-M50_SpoIVFB_CBS"/>
    <property type="match status" value="1"/>
</dbReference>
<evidence type="ECO:0000256" key="1">
    <source>
        <dbReference type="ARBA" id="ARBA00004651"/>
    </source>
</evidence>
<dbReference type="GO" id="GO:0006508">
    <property type="term" value="P:proteolysis"/>
    <property type="evidence" value="ECO:0007669"/>
    <property type="project" value="UniProtKB-KW"/>
</dbReference>
<evidence type="ECO:0000256" key="9">
    <source>
        <dbReference type="ARBA" id="ARBA00022833"/>
    </source>
</evidence>
<keyword evidence="12" id="KW-0129">CBS domain</keyword>
<evidence type="ECO:0000256" key="6">
    <source>
        <dbReference type="ARBA" id="ARBA00022723"/>
    </source>
</evidence>
<dbReference type="PIRSF" id="PIRSF006404">
    <property type="entry name" value="UCP006404_Pept_M50_CBS"/>
    <property type="match status" value="1"/>
</dbReference>
<keyword evidence="11 14" id="KW-0482">Metalloprotease</keyword>
<dbReference type="PANTHER" id="PTHR39188">
    <property type="entry name" value="MEMBRANE-ASSOCIATED ZINC METALLOPROTEASE M50B"/>
    <property type="match status" value="1"/>
</dbReference>
<feature type="binding site" evidence="16">
    <location>
        <position position="86"/>
    </location>
    <ligand>
        <name>Zn(2+)</name>
        <dbReference type="ChEBI" id="CHEBI:29105"/>
        <note>catalytic</note>
    </ligand>
</feature>
<name>A0A2N5X1S8_9GAMM</name>
<dbReference type="Proteomes" id="UP000235005">
    <property type="component" value="Unassembled WGS sequence"/>
</dbReference>
<sequence>MNSEQREQSTQRNALGSRGWRIGSPFGIDICLDPSLLIIFVLIVYMLGTMVFPGWHPNWDNSTRWLVAISAAVLFFASLLAHELAHALMSRRFGIGVRRITLFLFGGVAEMEDEPHEPRAEFLIAIVGPAMSLFLGLVFSSIGLYMAGPGFADLLAEDSDAALASLSPLASLLLWLGPVNTILGIFNLVPGFPLDGGRVLRAAIWWFTGDLHRATRLASDAGRLFGWLMIFLGVMQVISGMLFQGLWLVMIGWFLSNAASTSYRMLILRDLLEGVTARDMMRTHFERVPAQMRVADFVENHLMQSSQLLWPVLEDEQLIGLVTLEEVRHIPAGDREVTTLGAVMRKDLAALTLAPGTEARLVLERLGVSGLPLAVVEGGRVLGLLSAADTAKWMALHQQ</sequence>
<feature type="transmembrane region" description="Helical" evidence="14">
    <location>
        <begin position="36"/>
        <end position="56"/>
    </location>
</feature>
<keyword evidence="6 14" id="KW-0479">Metal-binding</keyword>
<keyword evidence="8 14" id="KW-0378">Hydrolase</keyword>
<gene>
    <name evidence="18" type="ORF">C0039_12385</name>
</gene>
<evidence type="ECO:0000313" key="19">
    <source>
        <dbReference type="Proteomes" id="UP000235005"/>
    </source>
</evidence>
<feature type="binding site" evidence="16">
    <location>
        <position position="195"/>
    </location>
    <ligand>
        <name>Zn(2+)</name>
        <dbReference type="ChEBI" id="CHEBI:29105"/>
        <note>catalytic</note>
    </ligand>
</feature>
<comment type="caution">
    <text evidence="18">The sequence shown here is derived from an EMBL/GenBank/DDBJ whole genome shotgun (WGS) entry which is preliminary data.</text>
</comment>
<keyword evidence="5 14" id="KW-0812">Transmembrane</keyword>
<evidence type="ECO:0000259" key="17">
    <source>
        <dbReference type="Pfam" id="PF02163"/>
    </source>
</evidence>
<evidence type="ECO:0000256" key="7">
    <source>
        <dbReference type="ARBA" id="ARBA00022737"/>
    </source>
</evidence>
<dbReference type="EMBL" id="PKUS01000014">
    <property type="protein sequence ID" value="PLW68442.1"/>
    <property type="molecule type" value="Genomic_DNA"/>
</dbReference>
<evidence type="ECO:0000256" key="11">
    <source>
        <dbReference type="ARBA" id="ARBA00023049"/>
    </source>
</evidence>
<dbReference type="SUPFAM" id="SSF54631">
    <property type="entry name" value="CBS-domain pair"/>
    <property type="match status" value="1"/>
</dbReference>
<proteinExistence type="inferred from homology"/>
<dbReference type="GO" id="GO:0046872">
    <property type="term" value="F:metal ion binding"/>
    <property type="evidence" value="ECO:0007669"/>
    <property type="project" value="UniProtKB-UniRule"/>
</dbReference>
<comment type="cofactor">
    <cofactor evidence="14 16">
        <name>Zn(2+)</name>
        <dbReference type="ChEBI" id="CHEBI:29105"/>
    </cofactor>
    <text evidence="14 16">Binds 1 zinc ion per subunit.</text>
</comment>
<comment type="subcellular location">
    <subcellularLocation>
        <location evidence="1 14">Cell membrane</location>
        <topology evidence="1 14">Multi-pass membrane protein</topology>
    </subcellularLocation>
</comment>
<dbReference type="InterPro" id="IPR046342">
    <property type="entry name" value="CBS_dom_sf"/>
</dbReference>
<evidence type="ECO:0000256" key="4">
    <source>
        <dbReference type="ARBA" id="ARBA00022670"/>
    </source>
</evidence>
<dbReference type="AlphaFoldDB" id="A0A2N5X1S8"/>
<dbReference type="GO" id="GO:0008237">
    <property type="term" value="F:metallopeptidase activity"/>
    <property type="evidence" value="ECO:0007669"/>
    <property type="project" value="UniProtKB-UniRule"/>
</dbReference>
<feature type="active site" evidence="15">
    <location>
        <position position="83"/>
    </location>
</feature>
<evidence type="ECO:0000256" key="13">
    <source>
        <dbReference type="ARBA" id="ARBA00023136"/>
    </source>
</evidence>
<dbReference type="InterPro" id="IPR008915">
    <property type="entry name" value="Peptidase_M50"/>
</dbReference>
<dbReference type="PANTHER" id="PTHR39188:SF3">
    <property type="entry name" value="STAGE IV SPORULATION PROTEIN FB"/>
    <property type="match status" value="1"/>
</dbReference>
<keyword evidence="19" id="KW-1185">Reference proteome</keyword>
<evidence type="ECO:0000256" key="2">
    <source>
        <dbReference type="ARBA" id="ARBA00007931"/>
    </source>
</evidence>
<dbReference type="OrthoDB" id="8772544at2"/>
<evidence type="ECO:0000256" key="15">
    <source>
        <dbReference type="PIRSR" id="PIRSR006404-1"/>
    </source>
</evidence>
<dbReference type="InterPro" id="IPR016483">
    <property type="entry name" value="UCP006404_Pept_M50_CBS"/>
</dbReference>
<dbReference type="RefSeq" id="WP_101518222.1">
    <property type="nucleotide sequence ID" value="NZ_PKUS01000014.1"/>
</dbReference>
<comment type="similarity">
    <text evidence="2 14">Belongs to the peptidase M50B family.</text>
</comment>
<evidence type="ECO:0000256" key="14">
    <source>
        <dbReference type="PIRNR" id="PIRNR006404"/>
    </source>
</evidence>
<protein>
    <recommendedName>
        <fullName evidence="14">Zinc metalloprotease</fullName>
    </recommendedName>
</protein>
<feature type="transmembrane region" description="Helical" evidence="14">
    <location>
        <begin position="224"/>
        <end position="255"/>
    </location>
</feature>
<keyword evidence="4 14" id="KW-0645">Protease</keyword>
<evidence type="ECO:0000256" key="10">
    <source>
        <dbReference type="ARBA" id="ARBA00022989"/>
    </source>
</evidence>
<evidence type="ECO:0000256" key="5">
    <source>
        <dbReference type="ARBA" id="ARBA00022692"/>
    </source>
</evidence>
<keyword evidence="3 14" id="KW-1003">Cell membrane</keyword>
<feature type="transmembrane region" description="Helical" evidence="14">
    <location>
        <begin position="62"/>
        <end position="81"/>
    </location>
</feature>
<evidence type="ECO:0000313" key="18">
    <source>
        <dbReference type="EMBL" id="PLW68442.1"/>
    </source>
</evidence>
<dbReference type="Pfam" id="PF02163">
    <property type="entry name" value="Peptidase_M50"/>
    <property type="match status" value="1"/>
</dbReference>
<dbReference type="GO" id="GO:0005886">
    <property type="term" value="C:plasma membrane"/>
    <property type="evidence" value="ECO:0007669"/>
    <property type="project" value="UniProtKB-SubCell"/>
</dbReference>
<feature type="binding site" evidence="16">
    <location>
        <position position="82"/>
    </location>
    <ligand>
        <name>Zn(2+)</name>
        <dbReference type="ChEBI" id="CHEBI:29105"/>
        <note>catalytic</note>
    </ligand>
</feature>
<keyword evidence="7" id="KW-0677">Repeat</keyword>
<keyword evidence="13 14" id="KW-0472">Membrane</keyword>
<keyword evidence="10 14" id="KW-1133">Transmembrane helix</keyword>
<keyword evidence="9 14" id="KW-0862">Zinc</keyword>
<feature type="transmembrane region" description="Helical" evidence="14">
    <location>
        <begin position="169"/>
        <end position="189"/>
    </location>
</feature>
<evidence type="ECO:0000256" key="8">
    <source>
        <dbReference type="ARBA" id="ARBA00022801"/>
    </source>
</evidence>
<dbReference type="Gene3D" id="3.10.580.10">
    <property type="entry name" value="CBS-domain"/>
    <property type="match status" value="1"/>
</dbReference>
<accession>A0A2N5X1S8</accession>
<reference evidence="18 19" key="1">
    <citation type="submission" date="2018-01" db="EMBL/GenBank/DDBJ databases">
        <title>The draft genome sequence of Halioglobus lutimaris HF004.</title>
        <authorList>
            <person name="Du Z.-J."/>
            <person name="Shi M.-J."/>
        </authorList>
    </citation>
    <scope>NUCLEOTIDE SEQUENCE [LARGE SCALE GENOMIC DNA]</scope>
    <source>
        <strain evidence="18 19">HF004</strain>
    </source>
</reference>
<evidence type="ECO:0000256" key="16">
    <source>
        <dbReference type="PIRSR" id="PIRSR006404-2"/>
    </source>
</evidence>
<organism evidence="18 19">
    <name type="scientific">Pseudohalioglobus lutimaris</name>
    <dbReference type="NCBI Taxonomy" id="1737061"/>
    <lineage>
        <taxon>Bacteria</taxon>
        <taxon>Pseudomonadati</taxon>
        <taxon>Pseudomonadota</taxon>
        <taxon>Gammaproteobacteria</taxon>
        <taxon>Cellvibrionales</taxon>
        <taxon>Halieaceae</taxon>
        <taxon>Pseudohalioglobus</taxon>
    </lineage>
</organism>
<feature type="domain" description="Peptidase M50" evidence="17">
    <location>
        <begin position="71"/>
        <end position="224"/>
    </location>
</feature>
<evidence type="ECO:0000256" key="12">
    <source>
        <dbReference type="ARBA" id="ARBA00023122"/>
    </source>
</evidence>
<evidence type="ECO:0000256" key="3">
    <source>
        <dbReference type="ARBA" id="ARBA00022475"/>
    </source>
</evidence>